<sequence length="1119" mass="119623">MKPTERRRTPPKATERRTPVARLPPRAKKAPAGAPAPAARKCSKTTTMVKSKSPRPKGLAKAVDSKAMTTVRSKSPRPKAVATTADSRAPATVKSSKSPRPKGLAKAVDSKAMTTVRSKSPRPKGKGATSKTVAGGEKSGGDRVAGGGDGGVAGGVSGKSPSKKRQRPRFSASTSTAPEHDVRAPATPGSPCSKPSRTMDEVVPQVQQKVYSTGGGEEGDGLPSLGTWEKTVLQLEILKKITGKDDEELEWLITATQGNAVQMSERRRETAETEYHRLLFQESMVQAGMEILKDRRLSVSLKAVAKMGGDFERLTNPHGQLAQEVGGKILGQAGGGEAEAKLRRVVEGISAAQEKVLRVGHALIDEAESGTKKAIGAYKGALKTVIDITARVGWARELIAPTQAVNGLQDLEAATKAMAEGLSKTRRDCQTALESMELWRERKEALPEYIKHVAKEEKAWFEREAAANEKALRCMRSLIPVGVTGLTVSELEQRAVDGGSLYPRDLSLRLKENRLLHWTVMHPEDIARSNFLQGAHAHFFTNLDKYDLVEMRAVMACLPAKFEVDDDGRKTAWRAEFVQRAKGLVAQERGDTVSGGWDPKISARRQVRLPELSAGQARREEYFYPTAEKVQGTVDKLRERQRKLKAKQADLAKVRDKLLPEAREEYDYVLEDTRHPVNRVTRTPEDLRSAREEAKSEVTRLSKDAKRLEGEVASAARALRESPSTVEGTLKEAAATRRLLAKRSRKLSCLSAKQHAKEAVTSATASPPATAHENGGRVGAEAEAGSTAEEDKKEVVEGEEDDDEGEELEGEDEQKEEEEEGLEESEVEEGSVVLGAFDPIPELKSRLNDRTNSLRFVTADEEAQIRKEELAMVFSGRSSGSTAASGVSEEDGGSSNNGGDGDDDTGGDAEEGEKTSADDVGSDSGLGGGRGSAMGRVKSFGAILESTLSKTLVPGPPPSRSTGPIRRASMSALPPRPGRETSDKKKAAVIAKETPWEPKSKYFRSLQSAAAAGDGNGNDSSGGSRSPTGGLPPPPPAPMLGMLSQIRARGNNNGGSRSTGCLPPPPPPPPPPAPMLGMLSEIRARGGGSARGVGGTQSGGSQAPAGMDGLLAEIRARRR</sequence>
<feature type="region of interest" description="Disordered" evidence="2">
    <location>
        <begin position="682"/>
        <end position="701"/>
    </location>
</feature>
<dbReference type="PANTHER" id="PTHR48125">
    <property type="entry name" value="LP07818P1"/>
    <property type="match status" value="1"/>
</dbReference>
<dbReference type="OrthoDB" id="18598at2759"/>
<name>D7FT01_ECTSI</name>
<feature type="compositionally biased region" description="Acidic residues" evidence="2">
    <location>
        <begin position="900"/>
        <end position="911"/>
    </location>
</feature>
<dbReference type="EMBL" id="FN649750">
    <property type="protein sequence ID" value="CBJ31292.1"/>
    <property type="molecule type" value="Genomic_DNA"/>
</dbReference>
<feature type="coiled-coil region" evidence="1">
    <location>
        <begin position="627"/>
        <end position="657"/>
    </location>
</feature>
<feature type="compositionally biased region" description="Low complexity" evidence="2">
    <location>
        <begin position="1008"/>
        <end position="1029"/>
    </location>
</feature>
<feature type="compositionally biased region" description="Low complexity" evidence="2">
    <location>
        <begin position="875"/>
        <end position="887"/>
    </location>
</feature>
<keyword evidence="1" id="KW-0175">Coiled coil</keyword>
<feature type="compositionally biased region" description="Basic and acidic residues" evidence="2">
    <location>
        <begin position="1"/>
        <end position="18"/>
    </location>
</feature>
<evidence type="ECO:0000313" key="3">
    <source>
        <dbReference type="EMBL" id="CBJ31292.1"/>
    </source>
</evidence>
<feature type="compositionally biased region" description="Acidic residues" evidence="2">
    <location>
        <begin position="797"/>
        <end position="829"/>
    </location>
</feature>
<feature type="compositionally biased region" description="Gly residues" evidence="2">
    <location>
        <begin position="1085"/>
        <end position="1098"/>
    </location>
</feature>
<proteinExistence type="predicted"/>
<feature type="compositionally biased region" description="Low complexity" evidence="2">
    <location>
        <begin position="1039"/>
        <end position="1055"/>
    </location>
</feature>
<dbReference type="PANTHER" id="PTHR48125:SF10">
    <property type="entry name" value="OS12G0136300 PROTEIN"/>
    <property type="match status" value="1"/>
</dbReference>
<gene>
    <name evidence="3" type="ORF">Esi_0243_0009</name>
</gene>
<protein>
    <submittedName>
        <fullName evidence="3">Uncharacterized protein</fullName>
    </submittedName>
</protein>
<feature type="region of interest" description="Disordered" evidence="2">
    <location>
        <begin position="758"/>
        <end position="934"/>
    </location>
</feature>
<accession>D7FT01</accession>
<dbReference type="InParanoid" id="D7FT01"/>
<evidence type="ECO:0000256" key="2">
    <source>
        <dbReference type="SAM" id="MobiDB-lite"/>
    </source>
</evidence>
<dbReference type="EMBL" id="FN648424">
    <property type="protein sequence ID" value="CBJ31292.1"/>
    <property type="molecule type" value="Genomic_DNA"/>
</dbReference>
<dbReference type="eggNOG" id="ENOG502QWI0">
    <property type="taxonomic scope" value="Eukaryota"/>
</dbReference>
<feature type="region of interest" description="Disordered" evidence="2">
    <location>
        <begin position="1"/>
        <end position="199"/>
    </location>
</feature>
<reference evidence="3 4" key="1">
    <citation type="journal article" date="2010" name="Nature">
        <title>The Ectocarpus genome and the independent evolution of multicellularity in brown algae.</title>
        <authorList>
            <person name="Cock J.M."/>
            <person name="Sterck L."/>
            <person name="Rouze P."/>
            <person name="Scornet D."/>
            <person name="Allen A.E."/>
            <person name="Amoutzias G."/>
            <person name="Anthouard V."/>
            <person name="Artiguenave F."/>
            <person name="Aury J.M."/>
            <person name="Badger J.H."/>
            <person name="Beszteri B."/>
            <person name="Billiau K."/>
            <person name="Bonnet E."/>
            <person name="Bothwell J.H."/>
            <person name="Bowler C."/>
            <person name="Boyen C."/>
            <person name="Brownlee C."/>
            <person name="Carrano C.J."/>
            <person name="Charrier B."/>
            <person name="Cho G.Y."/>
            <person name="Coelho S.M."/>
            <person name="Collen J."/>
            <person name="Corre E."/>
            <person name="Da Silva C."/>
            <person name="Delage L."/>
            <person name="Delaroque N."/>
            <person name="Dittami S.M."/>
            <person name="Doulbeau S."/>
            <person name="Elias M."/>
            <person name="Farnham G."/>
            <person name="Gachon C.M."/>
            <person name="Gschloessl B."/>
            <person name="Heesch S."/>
            <person name="Jabbari K."/>
            <person name="Jubin C."/>
            <person name="Kawai H."/>
            <person name="Kimura K."/>
            <person name="Kloareg B."/>
            <person name="Kupper F.C."/>
            <person name="Lang D."/>
            <person name="Le Bail A."/>
            <person name="Leblanc C."/>
            <person name="Lerouge P."/>
            <person name="Lohr M."/>
            <person name="Lopez P.J."/>
            <person name="Martens C."/>
            <person name="Maumus F."/>
            <person name="Michel G."/>
            <person name="Miranda-Saavedra D."/>
            <person name="Morales J."/>
            <person name="Moreau H."/>
            <person name="Motomura T."/>
            <person name="Nagasato C."/>
            <person name="Napoli C.A."/>
            <person name="Nelson D.R."/>
            <person name="Nyvall-Collen P."/>
            <person name="Peters A.F."/>
            <person name="Pommier C."/>
            <person name="Potin P."/>
            <person name="Poulain J."/>
            <person name="Quesneville H."/>
            <person name="Read B."/>
            <person name="Rensing S.A."/>
            <person name="Ritter A."/>
            <person name="Rousvoal S."/>
            <person name="Samanta M."/>
            <person name="Samson G."/>
            <person name="Schroeder D.C."/>
            <person name="Segurens B."/>
            <person name="Strittmatter M."/>
            <person name="Tonon T."/>
            <person name="Tregear J.W."/>
            <person name="Valentin K."/>
            <person name="von Dassow P."/>
            <person name="Yamagishi T."/>
            <person name="Van de Peer Y."/>
            <person name="Wincker P."/>
        </authorList>
    </citation>
    <scope>NUCLEOTIDE SEQUENCE [LARGE SCALE GENOMIC DNA]</scope>
    <source>
        <strain evidence="4">Ec32 / CCAP1310/4</strain>
    </source>
</reference>
<feature type="compositionally biased region" description="Low complexity" evidence="2">
    <location>
        <begin position="20"/>
        <end position="40"/>
    </location>
</feature>
<organism evidence="3 4">
    <name type="scientific">Ectocarpus siliculosus</name>
    <name type="common">Brown alga</name>
    <name type="synonym">Conferva siliculosa</name>
    <dbReference type="NCBI Taxonomy" id="2880"/>
    <lineage>
        <taxon>Eukaryota</taxon>
        <taxon>Sar</taxon>
        <taxon>Stramenopiles</taxon>
        <taxon>Ochrophyta</taxon>
        <taxon>PX clade</taxon>
        <taxon>Phaeophyceae</taxon>
        <taxon>Ectocarpales</taxon>
        <taxon>Ectocarpaceae</taxon>
        <taxon>Ectocarpus</taxon>
    </lineage>
</organism>
<feature type="compositionally biased region" description="Pro residues" evidence="2">
    <location>
        <begin position="1062"/>
        <end position="1074"/>
    </location>
</feature>
<feature type="compositionally biased region" description="Basic and acidic residues" evidence="2">
    <location>
        <begin position="977"/>
        <end position="986"/>
    </location>
</feature>
<evidence type="ECO:0000313" key="4">
    <source>
        <dbReference type="Proteomes" id="UP000002630"/>
    </source>
</evidence>
<dbReference type="AlphaFoldDB" id="D7FT01"/>
<feature type="compositionally biased region" description="Gly residues" evidence="2">
    <location>
        <begin position="143"/>
        <end position="157"/>
    </location>
</feature>
<dbReference type="Proteomes" id="UP000002630">
    <property type="component" value="Linkage Group LG25"/>
</dbReference>
<feature type="compositionally biased region" description="Low complexity" evidence="2">
    <location>
        <begin position="761"/>
        <end position="771"/>
    </location>
</feature>
<evidence type="ECO:0000256" key="1">
    <source>
        <dbReference type="SAM" id="Coils"/>
    </source>
</evidence>
<feature type="region of interest" description="Disordered" evidence="2">
    <location>
        <begin position="947"/>
        <end position="1119"/>
    </location>
</feature>
<keyword evidence="4" id="KW-1185">Reference proteome</keyword>